<keyword evidence="3" id="KW-1185">Reference proteome</keyword>
<feature type="region of interest" description="Disordered" evidence="1">
    <location>
        <begin position="357"/>
        <end position="378"/>
    </location>
</feature>
<protein>
    <submittedName>
        <fullName evidence="2">Uncharacterized protein</fullName>
    </submittedName>
</protein>
<feature type="region of interest" description="Disordered" evidence="1">
    <location>
        <begin position="405"/>
        <end position="466"/>
    </location>
</feature>
<feature type="region of interest" description="Disordered" evidence="1">
    <location>
        <begin position="254"/>
        <end position="285"/>
    </location>
</feature>
<feature type="compositionally biased region" description="Polar residues" evidence="1">
    <location>
        <begin position="418"/>
        <end position="427"/>
    </location>
</feature>
<organism evidence="2 3">
    <name type="scientific">Euplotes crassus</name>
    <dbReference type="NCBI Taxonomy" id="5936"/>
    <lineage>
        <taxon>Eukaryota</taxon>
        <taxon>Sar</taxon>
        <taxon>Alveolata</taxon>
        <taxon>Ciliophora</taxon>
        <taxon>Intramacronucleata</taxon>
        <taxon>Spirotrichea</taxon>
        <taxon>Hypotrichia</taxon>
        <taxon>Euplotida</taxon>
        <taxon>Euplotidae</taxon>
        <taxon>Moneuplotes</taxon>
    </lineage>
</organism>
<gene>
    <name evidence="2" type="ORF">ECRASSUSDP1_LOCUS2848</name>
</gene>
<accession>A0AAD1U6Q4</accession>
<reference evidence="2" key="1">
    <citation type="submission" date="2023-07" db="EMBL/GenBank/DDBJ databases">
        <authorList>
            <consortium name="AG Swart"/>
            <person name="Singh M."/>
            <person name="Singh A."/>
            <person name="Seah K."/>
            <person name="Emmerich C."/>
        </authorList>
    </citation>
    <scope>NUCLEOTIDE SEQUENCE</scope>
    <source>
        <strain evidence="2">DP1</strain>
    </source>
</reference>
<evidence type="ECO:0000313" key="2">
    <source>
        <dbReference type="EMBL" id="CAI2361537.1"/>
    </source>
</evidence>
<feature type="region of interest" description="Disordered" evidence="1">
    <location>
        <begin position="305"/>
        <end position="343"/>
    </location>
</feature>
<evidence type="ECO:0000256" key="1">
    <source>
        <dbReference type="SAM" id="MobiDB-lite"/>
    </source>
</evidence>
<sequence>MEFKKFKFLSKQFFEELFRIERGTERMREQLAEYENFEPFSVYRCIDVHSIGCIKPKMLKKYLLREVDAADCKEIIEGISRPRDPPTLSFKEFYNYIMPNSNKKLRMDALFREQKFVDIPKPERLNEDRMKRYVELFTEKLIHQQKKIHLLLTDMFIQELKIIHLFQKEKYHVVVTTSILNPGSQKCLPTAYNAKYKVQARDILKYFKTLGIKATWDEVNFLIRRFLYESPYFSVPRPLRWDWKDYENTDGDETHFESDDMQFPTSRRKMSDISSRTIAKSEKKHPYMRRYHPYEENQKKNYKAFMDDKKRKKPQSSHRGTRETNLENFNFPEFPKDEKKGPKSSIKFARNLAMNNFANQKKPKPHVSQRSKSAIKKQDFSKPAIDPKLLEMELNFLTTMMRQNKILTNKTRPRGRKSSTFASSTKPKLTHKSMGTRGSGRVKKSNSKNISGKNSGRRKKSKKRKNVIPNCDLNEVFGPLCQRKCRRCPACYELSPGVRSQLEDYI</sequence>
<comment type="caution">
    <text evidence="2">The sequence shown here is derived from an EMBL/GenBank/DDBJ whole genome shotgun (WGS) entry which is preliminary data.</text>
</comment>
<feature type="compositionally biased region" description="Basic residues" evidence="1">
    <location>
        <begin position="455"/>
        <end position="466"/>
    </location>
</feature>
<evidence type="ECO:0000313" key="3">
    <source>
        <dbReference type="Proteomes" id="UP001295684"/>
    </source>
</evidence>
<feature type="compositionally biased region" description="Basic residues" evidence="1">
    <location>
        <begin position="361"/>
        <end position="375"/>
    </location>
</feature>
<dbReference type="EMBL" id="CAMPGE010002725">
    <property type="protein sequence ID" value="CAI2361537.1"/>
    <property type="molecule type" value="Genomic_DNA"/>
</dbReference>
<dbReference type="Proteomes" id="UP001295684">
    <property type="component" value="Unassembled WGS sequence"/>
</dbReference>
<proteinExistence type="predicted"/>
<dbReference type="AlphaFoldDB" id="A0AAD1U6Q4"/>
<name>A0AAD1U6Q4_EUPCR</name>